<dbReference type="PANTHER" id="PTHR30386:SF17">
    <property type="entry name" value="ALKALINE PROTEASE SECRETION PROTEIN APRE"/>
    <property type="match status" value="1"/>
</dbReference>
<dbReference type="InterPro" id="IPR010129">
    <property type="entry name" value="T1SS_HlyD"/>
</dbReference>
<dbReference type="InterPro" id="IPR058781">
    <property type="entry name" value="HH_AprE-like"/>
</dbReference>
<evidence type="ECO:0000256" key="8">
    <source>
        <dbReference type="ARBA" id="ARBA00023136"/>
    </source>
</evidence>
<evidence type="ECO:0000313" key="14">
    <source>
        <dbReference type="Proteomes" id="UP000613255"/>
    </source>
</evidence>
<gene>
    <name evidence="13" type="ORF">JAO82_12045</name>
</gene>
<evidence type="ECO:0000256" key="1">
    <source>
        <dbReference type="ARBA" id="ARBA00004377"/>
    </source>
</evidence>
<evidence type="ECO:0000256" key="10">
    <source>
        <dbReference type="SAM" id="Coils"/>
    </source>
</evidence>
<dbReference type="InterPro" id="IPR050739">
    <property type="entry name" value="MFP"/>
</dbReference>
<dbReference type="GO" id="GO:0015031">
    <property type="term" value="P:protein transport"/>
    <property type="evidence" value="ECO:0007669"/>
    <property type="project" value="InterPro"/>
</dbReference>
<dbReference type="Pfam" id="PF26002">
    <property type="entry name" value="Beta-barrel_AprE"/>
    <property type="match status" value="1"/>
</dbReference>
<keyword evidence="6 9" id="KW-0812">Transmembrane</keyword>
<feature type="transmembrane region" description="Helical" evidence="9">
    <location>
        <begin position="23"/>
        <end position="43"/>
    </location>
</feature>
<dbReference type="AlphaFoldDB" id="A0A934HUR2"/>
<sequence>MPEIAHIDAREWYADVPRSVGKFVTFGLLLLGFTFGGFGLWAFRAPLAAAVISQGSFVATGSNKIVQHLEGGIIKEILVSEGEQVRAGQPIMLLDETSALANRRELFLRRVRLEAMEARILSEFQQQSDLVFPDHLEALRADFDVASMLDAQTVLFNAATQQLRNDITLLSQSIEALKVRAVGYEQQLQAERMQLAILREDFASKSTLFERGLVRKFEVNTIRRALAESDGQSGRLQAEIDEIDEVTKRYESQIAQTISERQSKQLHELQAVQSELESVREQSRKAENVLQRSAVLAPVAGTVVRQYYHTAGGVVESGKAIAEILPTGAPLIIEVQIPRTEIDVVRKGQGATVRLTALNQRTTPILEGEVYYVSADAILDRSQEVPREIYVARVSVEPTELDRVRGFSPTPGMPVEIMIQTEARTFMQYLMKPVTDSMTRAFREQ</sequence>
<keyword evidence="4 9" id="KW-1003">Cell membrane</keyword>
<name>A0A934HUR2_9RHOB</name>
<dbReference type="NCBIfam" id="TIGR01843">
    <property type="entry name" value="type_I_hlyD"/>
    <property type="match status" value="1"/>
</dbReference>
<dbReference type="Pfam" id="PF25994">
    <property type="entry name" value="HH_AprE"/>
    <property type="match status" value="1"/>
</dbReference>
<dbReference type="GO" id="GO:0005886">
    <property type="term" value="C:plasma membrane"/>
    <property type="evidence" value="ECO:0007669"/>
    <property type="project" value="UniProtKB-SubCell"/>
</dbReference>
<keyword evidence="14" id="KW-1185">Reference proteome</keyword>
<evidence type="ECO:0000259" key="12">
    <source>
        <dbReference type="Pfam" id="PF26002"/>
    </source>
</evidence>
<dbReference type="Gene3D" id="2.40.50.100">
    <property type="match status" value="1"/>
</dbReference>
<protein>
    <recommendedName>
        <fullName evidence="9">Membrane fusion protein (MFP) family protein</fullName>
    </recommendedName>
</protein>
<accession>A0A934HUR2</accession>
<dbReference type="PRINTS" id="PR01490">
    <property type="entry name" value="RTXTOXIND"/>
</dbReference>
<reference evidence="13" key="1">
    <citation type="submission" date="2020-12" db="EMBL/GenBank/DDBJ databases">
        <title>Pontibaca salina gen. nov., sp. nov., isolated from marine sediment.</title>
        <authorList>
            <person name="Bo J."/>
            <person name="Wang S."/>
            <person name="Song X."/>
            <person name="Du Z."/>
        </authorList>
    </citation>
    <scope>NUCLEOTIDE SEQUENCE</scope>
    <source>
        <strain evidence="13">S1109L</strain>
    </source>
</reference>
<organism evidence="13 14">
    <name type="scientific">Pontibaca salina</name>
    <dbReference type="NCBI Taxonomy" id="2795731"/>
    <lineage>
        <taxon>Bacteria</taxon>
        <taxon>Pseudomonadati</taxon>
        <taxon>Pseudomonadota</taxon>
        <taxon>Alphaproteobacteria</taxon>
        <taxon>Rhodobacterales</taxon>
        <taxon>Roseobacteraceae</taxon>
        <taxon>Pontibaca</taxon>
    </lineage>
</organism>
<dbReference type="RefSeq" id="WP_198686632.1">
    <property type="nucleotide sequence ID" value="NZ_JAEIJD010000011.1"/>
</dbReference>
<dbReference type="Proteomes" id="UP000613255">
    <property type="component" value="Unassembled WGS sequence"/>
</dbReference>
<keyword evidence="10" id="KW-0175">Coiled coil</keyword>
<keyword evidence="5 9" id="KW-0997">Cell inner membrane</keyword>
<feature type="domain" description="AprE-like long alpha-helical hairpin" evidence="11">
    <location>
        <begin position="100"/>
        <end position="288"/>
    </location>
</feature>
<evidence type="ECO:0000256" key="5">
    <source>
        <dbReference type="ARBA" id="ARBA00022519"/>
    </source>
</evidence>
<evidence type="ECO:0000256" key="9">
    <source>
        <dbReference type="RuleBase" id="RU365093"/>
    </source>
</evidence>
<comment type="similarity">
    <text evidence="2 9">Belongs to the membrane fusion protein (MFP) (TC 8.A.1) family.</text>
</comment>
<evidence type="ECO:0000256" key="6">
    <source>
        <dbReference type="ARBA" id="ARBA00022692"/>
    </source>
</evidence>
<keyword evidence="7 9" id="KW-1133">Transmembrane helix</keyword>
<feature type="domain" description="AprE-like beta-barrel" evidence="12">
    <location>
        <begin position="331"/>
        <end position="422"/>
    </location>
</feature>
<dbReference type="PANTHER" id="PTHR30386">
    <property type="entry name" value="MEMBRANE FUSION SUBUNIT OF EMRAB-TOLC MULTIDRUG EFFLUX PUMP"/>
    <property type="match status" value="1"/>
</dbReference>
<evidence type="ECO:0000313" key="13">
    <source>
        <dbReference type="EMBL" id="MBI6630608.1"/>
    </source>
</evidence>
<evidence type="ECO:0000256" key="3">
    <source>
        <dbReference type="ARBA" id="ARBA00022448"/>
    </source>
</evidence>
<keyword evidence="8 9" id="KW-0472">Membrane</keyword>
<comment type="caution">
    <text evidence="13">The sequence shown here is derived from an EMBL/GenBank/DDBJ whole genome shotgun (WGS) entry which is preliminary data.</text>
</comment>
<dbReference type="EMBL" id="JAEIJD010000011">
    <property type="protein sequence ID" value="MBI6630608.1"/>
    <property type="molecule type" value="Genomic_DNA"/>
</dbReference>
<dbReference type="InterPro" id="IPR058982">
    <property type="entry name" value="Beta-barrel_AprE"/>
</dbReference>
<keyword evidence="3 9" id="KW-0813">Transport</keyword>
<comment type="subcellular location">
    <subcellularLocation>
        <location evidence="1 9">Cell inner membrane</location>
        <topology evidence="1 9">Single-pass membrane protein</topology>
    </subcellularLocation>
</comment>
<evidence type="ECO:0000256" key="2">
    <source>
        <dbReference type="ARBA" id="ARBA00009477"/>
    </source>
</evidence>
<evidence type="ECO:0000256" key="7">
    <source>
        <dbReference type="ARBA" id="ARBA00022989"/>
    </source>
</evidence>
<dbReference type="Gene3D" id="2.40.30.170">
    <property type="match status" value="1"/>
</dbReference>
<evidence type="ECO:0000256" key="4">
    <source>
        <dbReference type="ARBA" id="ARBA00022475"/>
    </source>
</evidence>
<evidence type="ECO:0000259" key="11">
    <source>
        <dbReference type="Pfam" id="PF25994"/>
    </source>
</evidence>
<feature type="coiled-coil region" evidence="10">
    <location>
        <begin position="174"/>
        <end position="201"/>
    </location>
</feature>
<proteinExistence type="inferred from homology"/>